<dbReference type="Proteomes" id="UP000688137">
    <property type="component" value="Unassembled WGS sequence"/>
</dbReference>
<proteinExistence type="predicted"/>
<name>A0A8S1M400_PARPR</name>
<organism evidence="1 2">
    <name type="scientific">Paramecium primaurelia</name>
    <dbReference type="NCBI Taxonomy" id="5886"/>
    <lineage>
        <taxon>Eukaryota</taxon>
        <taxon>Sar</taxon>
        <taxon>Alveolata</taxon>
        <taxon>Ciliophora</taxon>
        <taxon>Intramacronucleata</taxon>
        <taxon>Oligohymenophorea</taxon>
        <taxon>Peniculida</taxon>
        <taxon>Parameciidae</taxon>
        <taxon>Paramecium</taxon>
    </lineage>
</organism>
<dbReference type="OMA" id="WTSGFLE"/>
<comment type="caution">
    <text evidence="1">The sequence shown here is derived from an EMBL/GenBank/DDBJ whole genome shotgun (WGS) entry which is preliminary data.</text>
</comment>
<sequence length="485" mass="57699">MQTNYSPPSTPSNIFEKLKHYRKSQMSSVLRNLLNSPPSRPTTMQKPQLKLQSFSQRTSPIPKDLSVFERTQDQTVKHLDFSHLHEFEIRTPNMTPHSPLNSKNQMSREQKMNSFINSQRYNKNDKRYNIVLFFEENSLVFQDIIRRKDAERIVNLFQTPMLLAQQENLTQTFSEMILYLATFFLDCQEYSKATFFLKDCYTLSNLTRNPLLKVKTLLVLAQCAKQYKLFDQQILIVQKALMYTWAFDYHDLEIQCYDAMGIAYFYQGNIQRAEFYHQKWTSGFLESPKSYYRITALEFISMFEKTLPTKAIDFMSSIQGSISIPFINIANGKYYDDKRFIKYNNCNPIEIITTLVAAKEFKEFNLVHHEQTQAMNTTHQRQPKLPKKILEITEKYHKNKELYEFDHKIYDNPKYKLTLQQQVDHRITQSFSLEQVNINIRKFISTQREPFIKAQQIYIRANNIQKEFIPAFVVRYKKMLLQILK</sequence>
<evidence type="ECO:0000313" key="2">
    <source>
        <dbReference type="Proteomes" id="UP000688137"/>
    </source>
</evidence>
<keyword evidence="2" id="KW-1185">Reference proteome</keyword>
<gene>
    <name evidence="1" type="ORF">PPRIM_AZ9-3.1.T0490180</name>
</gene>
<dbReference type="EMBL" id="CAJJDM010000049">
    <property type="protein sequence ID" value="CAD8072541.1"/>
    <property type="molecule type" value="Genomic_DNA"/>
</dbReference>
<protein>
    <submittedName>
        <fullName evidence="1">Uncharacterized protein</fullName>
    </submittedName>
</protein>
<evidence type="ECO:0000313" key="1">
    <source>
        <dbReference type="EMBL" id="CAD8072541.1"/>
    </source>
</evidence>
<reference evidence="1" key="1">
    <citation type="submission" date="2021-01" db="EMBL/GenBank/DDBJ databases">
        <authorList>
            <consortium name="Genoscope - CEA"/>
            <person name="William W."/>
        </authorList>
    </citation>
    <scope>NUCLEOTIDE SEQUENCE</scope>
</reference>
<accession>A0A8S1M400</accession>
<dbReference type="AlphaFoldDB" id="A0A8S1M400"/>